<evidence type="ECO:0000256" key="2">
    <source>
        <dbReference type="ARBA" id="ARBA00023043"/>
    </source>
</evidence>
<keyword evidence="2 3" id="KW-0040">ANK repeat</keyword>
<organism evidence="4 5">
    <name type="scientific">Macrostomum lignano</name>
    <dbReference type="NCBI Taxonomy" id="282301"/>
    <lineage>
        <taxon>Eukaryota</taxon>
        <taxon>Metazoa</taxon>
        <taxon>Spiralia</taxon>
        <taxon>Lophotrochozoa</taxon>
        <taxon>Platyhelminthes</taxon>
        <taxon>Rhabditophora</taxon>
        <taxon>Macrostomorpha</taxon>
        <taxon>Macrostomida</taxon>
        <taxon>Macrostomidae</taxon>
        <taxon>Macrostomum</taxon>
    </lineage>
</organism>
<evidence type="ECO:0000256" key="3">
    <source>
        <dbReference type="PROSITE-ProRule" id="PRU00023"/>
    </source>
</evidence>
<protein>
    <submittedName>
        <fullName evidence="5">ANK_REP_REGION domain-containing protein</fullName>
    </submittedName>
</protein>
<dbReference type="SMART" id="SM00248">
    <property type="entry name" value="ANK"/>
    <property type="match status" value="3"/>
</dbReference>
<sequence length="225" mass="24369">MAESGKSSPRDCTCSCSLKCSKATAWVGLWTAERRCTRRPFNGNVPMMQVLLDHGALGGTCGTPEASARCTWPATRATAKRFTCCSTRAANRICRACGGLSPLHLACQAGHYEIVKTLAMQQLGPDAAHRGRPHRFDVACEFGRFSIAQLLLSLKSVSCLLHKDIGRRGSEARRSPASIWPPRMATLLLGQQGANPNRMTEHGTCLHLAAIHGQLEAVKFLLEVS</sequence>
<keyword evidence="4" id="KW-1185">Reference proteome</keyword>
<dbReference type="Gene3D" id="1.25.40.20">
    <property type="entry name" value="Ankyrin repeat-containing domain"/>
    <property type="match status" value="2"/>
</dbReference>
<feature type="repeat" description="ANK" evidence="3">
    <location>
        <begin position="201"/>
        <end position="225"/>
    </location>
</feature>
<name>A0A1I8FNC4_9PLAT</name>
<evidence type="ECO:0000313" key="4">
    <source>
        <dbReference type="Proteomes" id="UP000095280"/>
    </source>
</evidence>
<dbReference type="InterPro" id="IPR036770">
    <property type="entry name" value="Ankyrin_rpt-contain_sf"/>
</dbReference>
<dbReference type="Pfam" id="PF00023">
    <property type="entry name" value="Ank"/>
    <property type="match status" value="1"/>
</dbReference>
<dbReference type="SUPFAM" id="SSF48403">
    <property type="entry name" value="Ankyrin repeat"/>
    <property type="match status" value="1"/>
</dbReference>
<evidence type="ECO:0000256" key="1">
    <source>
        <dbReference type="ARBA" id="ARBA00022737"/>
    </source>
</evidence>
<keyword evidence="1" id="KW-0677">Repeat</keyword>
<dbReference type="Pfam" id="PF13637">
    <property type="entry name" value="Ank_4"/>
    <property type="match status" value="1"/>
</dbReference>
<dbReference type="AlphaFoldDB" id="A0A1I8FNC4"/>
<reference evidence="5" key="1">
    <citation type="submission" date="2016-11" db="UniProtKB">
        <authorList>
            <consortium name="WormBaseParasite"/>
        </authorList>
    </citation>
    <scope>IDENTIFICATION</scope>
</reference>
<dbReference type="PANTHER" id="PTHR24174:SF16">
    <property type="entry name" value="CASKIN-2"/>
    <property type="match status" value="1"/>
</dbReference>
<dbReference type="InterPro" id="IPR033635">
    <property type="entry name" value="ANKS1/Caskin"/>
</dbReference>
<feature type="repeat" description="ANK" evidence="3">
    <location>
        <begin position="98"/>
        <end position="130"/>
    </location>
</feature>
<dbReference type="PANTHER" id="PTHR24174">
    <property type="entry name" value="ANKYRIN REPEAT AND STERILE ALPHA MOTIF DOMAIN-CONTAINING PROTEIN 1"/>
    <property type="match status" value="1"/>
</dbReference>
<accession>A0A1I8FNC4</accession>
<dbReference type="PROSITE" id="PS50297">
    <property type="entry name" value="ANK_REP_REGION"/>
    <property type="match status" value="2"/>
</dbReference>
<evidence type="ECO:0000313" key="5">
    <source>
        <dbReference type="WBParaSite" id="maker-unitig_41208-snap-gene-0.2-mRNA-1"/>
    </source>
</evidence>
<proteinExistence type="predicted"/>
<dbReference type="WBParaSite" id="maker-unitig_41208-snap-gene-0.2-mRNA-1">
    <property type="protein sequence ID" value="maker-unitig_41208-snap-gene-0.2-mRNA-1"/>
    <property type="gene ID" value="maker-unitig_41208-snap-gene-0.2"/>
</dbReference>
<dbReference type="PROSITE" id="PS50088">
    <property type="entry name" value="ANK_REPEAT"/>
    <property type="match status" value="2"/>
</dbReference>
<dbReference type="InterPro" id="IPR002110">
    <property type="entry name" value="Ankyrin_rpt"/>
</dbReference>
<dbReference type="Proteomes" id="UP000095280">
    <property type="component" value="Unplaced"/>
</dbReference>